<dbReference type="RefSeq" id="WP_270057694.1">
    <property type="nucleotide sequence ID" value="NZ_CP115149.1"/>
</dbReference>
<dbReference type="EMBL" id="CP115149">
    <property type="protein sequence ID" value="WBL37181.1"/>
    <property type="molecule type" value="Genomic_DNA"/>
</dbReference>
<dbReference type="Gene3D" id="3.30.160.250">
    <property type="match status" value="1"/>
</dbReference>
<dbReference type="SUPFAM" id="SSF143100">
    <property type="entry name" value="TTHA1013/TTHA0281-like"/>
    <property type="match status" value="1"/>
</dbReference>
<evidence type="ECO:0000313" key="1">
    <source>
        <dbReference type="EMBL" id="WBL37181.1"/>
    </source>
</evidence>
<keyword evidence="2" id="KW-1185">Reference proteome</keyword>
<reference evidence="1 2" key="1">
    <citation type="journal article" date="2023" name="ISME J.">
        <title>Thermophilic Dehalococcoidia with unusual traits shed light on an unexpected past.</title>
        <authorList>
            <person name="Palmer M."/>
            <person name="Covington J.K."/>
            <person name="Zhou E.M."/>
            <person name="Thomas S.C."/>
            <person name="Habib N."/>
            <person name="Seymour C.O."/>
            <person name="Lai D."/>
            <person name="Johnston J."/>
            <person name="Hashimi A."/>
            <person name="Jiao J.Y."/>
            <person name="Muok A.R."/>
            <person name="Liu L."/>
            <person name="Xian W.D."/>
            <person name="Zhi X.Y."/>
            <person name="Li M.M."/>
            <person name="Silva L.P."/>
            <person name="Bowen B.P."/>
            <person name="Louie K."/>
            <person name="Briegel A."/>
            <person name="Pett-Ridge J."/>
            <person name="Weber P.K."/>
            <person name="Tocheva E.I."/>
            <person name="Woyke T."/>
            <person name="Northen T.R."/>
            <person name="Mayali X."/>
            <person name="Li W.J."/>
            <person name="Hedlund B.P."/>
        </authorList>
    </citation>
    <scope>NUCLEOTIDE SEQUENCE [LARGE SCALE GENOMIC DNA]</scope>
    <source>
        <strain evidence="1 2">YIM 72310</strain>
    </source>
</reference>
<dbReference type="Proteomes" id="UP001212803">
    <property type="component" value="Chromosome"/>
</dbReference>
<dbReference type="InterPro" id="IPR035069">
    <property type="entry name" value="TTHA1013/TTHA0281-like"/>
</dbReference>
<gene>
    <name evidence="1" type="ORF">O0235_06335</name>
</gene>
<dbReference type="PANTHER" id="PTHR34504">
    <property type="entry name" value="ANTITOXIN HICB"/>
    <property type="match status" value="1"/>
</dbReference>
<name>A0ABY7MCD7_9CHLR</name>
<dbReference type="InterPro" id="IPR051404">
    <property type="entry name" value="TA_system_antitoxin"/>
</dbReference>
<dbReference type="InterPro" id="IPR049389">
    <property type="entry name" value="TTHA0281-like"/>
</dbReference>
<dbReference type="Pfam" id="PF21748">
    <property type="entry name" value="UPF0150"/>
    <property type="match status" value="1"/>
</dbReference>
<evidence type="ECO:0000313" key="2">
    <source>
        <dbReference type="Proteomes" id="UP001212803"/>
    </source>
</evidence>
<sequence>MATYTAVYVRVPEGYVAFVEELPGVNTQGKTLDEARENLRDALDLVIAANRELVAHDLAGREVVREQLRAG</sequence>
<protein>
    <submittedName>
        <fullName evidence="1">Type II toxin-antitoxin system HicB family antitoxin</fullName>
    </submittedName>
</protein>
<proteinExistence type="predicted"/>
<organism evidence="1 2">
    <name type="scientific">Tepidiforma flava</name>
    <dbReference type="NCBI Taxonomy" id="3004094"/>
    <lineage>
        <taxon>Bacteria</taxon>
        <taxon>Bacillati</taxon>
        <taxon>Chloroflexota</taxon>
        <taxon>Tepidiformia</taxon>
        <taxon>Tepidiformales</taxon>
        <taxon>Tepidiformaceae</taxon>
        <taxon>Tepidiforma</taxon>
    </lineage>
</organism>
<dbReference type="PANTHER" id="PTHR34504:SF2">
    <property type="entry name" value="UPF0150 PROTEIN SSL0259"/>
    <property type="match status" value="1"/>
</dbReference>
<accession>A0ABY7MCD7</accession>